<organism evidence="2 3">
    <name type="scientific">Roseivirga seohaensis subsp. aquiponti</name>
    <dbReference type="NCBI Taxonomy" id="1566026"/>
    <lineage>
        <taxon>Bacteria</taxon>
        <taxon>Pseudomonadati</taxon>
        <taxon>Bacteroidota</taxon>
        <taxon>Cytophagia</taxon>
        <taxon>Cytophagales</taxon>
        <taxon>Roseivirgaceae</taxon>
        <taxon>Roseivirga</taxon>
    </lineage>
</organism>
<feature type="region of interest" description="Disordered" evidence="1">
    <location>
        <begin position="1"/>
        <end position="34"/>
    </location>
</feature>
<evidence type="ECO:0000256" key="1">
    <source>
        <dbReference type="SAM" id="MobiDB-lite"/>
    </source>
</evidence>
<evidence type="ECO:0000313" key="2">
    <source>
        <dbReference type="EMBL" id="KOF03522.1"/>
    </source>
</evidence>
<protein>
    <submittedName>
        <fullName evidence="2">Uncharacterized protein</fullName>
    </submittedName>
</protein>
<dbReference type="PATRIC" id="fig|1566026.4.peg.3123"/>
<dbReference type="OrthoDB" id="1046091at2"/>
<accession>A0A0L8AMS4</accession>
<sequence>MSEENSDKEQKKKTEEQKKLEKEKRSREIEEILSEANTKTGEQLVLDELGSVKSQDELKEFALGSIPDDPEEKYNVYYKGIEKLLKKFLPEGEKYKSAREVIREEKKIFLTRGKKLNEKGIRGADSRMAYIEDMEEIMNLITNWAFESRNYFELYSLLRDKNEELGYHND</sequence>
<comment type="caution">
    <text evidence="2">The sequence shown here is derived from an EMBL/GenBank/DDBJ whole genome shotgun (WGS) entry which is preliminary data.</text>
</comment>
<evidence type="ECO:0000313" key="3">
    <source>
        <dbReference type="Proteomes" id="UP000036908"/>
    </source>
</evidence>
<keyword evidence="3" id="KW-1185">Reference proteome</keyword>
<name>A0A0L8AMS4_9BACT</name>
<gene>
    <name evidence="2" type="ORF">OB69_06475</name>
</gene>
<dbReference type="Proteomes" id="UP000036908">
    <property type="component" value="Unassembled WGS sequence"/>
</dbReference>
<proteinExistence type="predicted"/>
<dbReference type="AlphaFoldDB" id="A0A0L8AMS4"/>
<dbReference type="RefSeq" id="WP_053222888.1">
    <property type="nucleotide sequence ID" value="NZ_JSVA01000007.1"/>
</dbReference>
<dbReference type="EMBL" id="JSVA01000007">
    <property type="protein sequence ID" value="KOF03522.1"/>
    <property type="molecule type" value="Genomic_DNA"/>
</dbReference>
<reference evidence="3" key="1">
    <citation type="submission" date="2014-11" db="EMBL/GenBank/DDBJ databases">
        <title>Genome sequencing of Roseivirga sp. D-25.</title>
        <authorList>
            <person name="Selvaratnam C."/>
            <person name="Thevarajoo S."/>
            <person name="Goh K.M."/>
            <person name="Eee R."/>
            <person name="Chan K.-G."/>
            <person name="Chong C.S."/>
        </authorList>
    </citation>
    <scope>NUCLEOTIDE SEQUENCE [LARGE SCALE GENOMIC DNA]</scope>
    <source>
        <strain evidence="3">D-25</strain>
    </source>
</reference>
<feature type="compositionally biased region" description="Basic and acidic residues" evidence="1">
    <location>
        <begin position="1"/>
        <end position="30"/>
    </location>
</feature>